<evidence type="ECO:0000313" key="3">
    <source>
        <dbReference type="Proteomes" id="UP000199072"/>
    </source>
</evidence>
<proteinExistence type="predicted"/>
<dbReference type="STRING" id="1391627.SAMN05216464_103131"/>
<keyword evidence="1" id="KW-0812">Transmembrane</keyword>
<protein>
    <submittedName>
        <fullName evidence="2">Uncharacterized protein</fullName>
    </submittedName>
</protein>
<keyword evidence="3" id="KW-1185">Reference proteome</keyword>
<evidence type="ECO:0000256" key="1">
    <source>
        <dbReference type="SAM" id="Phobius"/>
    </source>
</evidence>
<sequence>MKLKFKISQSTDLAPRVIVDRINAKLEKEDYRIINITTDLVEFDESMWKLMSRSKAMTRLDGGTFEINLQDNLASVTFSYYLSLIAPIAVLTAISVCLIINGEYYAPLFFISFYIIAITIHAAILKGVANDMLNEIIR</sequence>
<keyword evidence="1" id="KW-1133">Transmembrane helix</keyword>
<organism evidence="2 3">
    <name type="scientific">Mucilaginibacter pineti</name>
    <dbReference type="NCBI Taxonomy" id="1391627"/>
    <lineage>
        <taxon>Bacteria</taxon>
        <taxon>Pseudomonadati</taxon>
        <taxon>Bacteroidota</taxon>
        <taxon>Sphingobacteriia</taxon>
        <taxon>Sphingobacteriales</taxon>
        <taxon>Sphingobacteriaceae</taxon>
        <taxon>Mucilaginibacter</taxon>
    </lineage>
</organism>
<accession>A0A1G6YZ87</accession>
<dbReference type="EMBL" id="FNAI01000003">
    <property type="protein sequence ID" value="SDD94947.1"/>
    <property type="molecule type" value="Genomic_DNA"/>
</dbReference>
<feature type="transmembrane region" description="Helical" evidence="1">
    <location>
        <begin position="80"/>
        <end position="102"/>
    </location>
</feature>
<feature type="transmembrane region" description="Helical" evidence="1">
    <location>
        <begin position="108"/>
        <end position="129"/>
    </location>
</feature>
<reference evidence="2 3" key="1">
    <citation type="submission" date="2016-10" db="EMBL/GenBank/DDBJ databases">
        <authorList>
            <person name="de Groot N.N."/>
        </authorList>
    </citation>
    <scope>NUCLEOTIDE SEQUENCE [LARGE SCALE GENOMIC DNA]</scope>
    <source>
        <strain evidence="2 3">47C3B</strain>
    </source>
</reference>
<dbReference type="AlphaFoldDB" id="A0A1G6YZ87"/>
<keyword evidence="1" id="KW-0472">Membrane</keyword>
<dbReference type="OrthoDB" id="796140at2"/>
<name>A0A1G6YZ87_9SPHI</name>
<dbReference type="RefSeq" id="WP_091147852.1">
    <property type="nucleotide sequence ID" value="NZ_FNAI01000003.1"/>
</dbReference>
<gene>
    <name evidence="2" type="ORF">SAMN05216464_103131</name>
</gene>
<evidence type="ECO:0000313" key="2">
    <source>
        <dbReference type="EMBL" id="SDD94947.1"/>
    </source>
</evidence>
<dbReference type="Proteomes" id="UP000199072">
    <property type="component" value="Unassembled WGS sequence"/>
</dbReference>